<dbReference type="GO" id="GO:0044528">
    <property type="term" value="P:regulation of mitochondrial mRNA stability"/>
    <property type="evidence" value="ECO:0007669"/>
    <property type="project" value="InterPro"/>
</dbReference>
<name>A0AAV8WZM3_9CUCU</name>
<dbReference type="GO" id="GO:0035770">
    <property type="term" value="C:ribonucleoprotein granule"/>
    <property type="evidence" value="ECO:0007669"/>
    <property type="project" value="TreeGrafter"/>
</dbReference>
<evidence type="ECO:0000256" key="2">
    <source>
        <dbReference type="ARBA" id="ARBA00023128"/>
    </source>
</evidence>
<keyword evidence="2" id="KW-0496">Mitochondrion</keyword>
<gene>
    <name evidence="4" type="ORF">NQ314_015117</name>
</gene>
<dbReference type="Pfam" id="PF06743">
    <property type="entry name" value="FAST_1"/>
    <property type="match status" value="1"/>
</dbReference>
<proteinExistence type="predicted"/>
<evidence type="ECO:0000313" key="4">
    <source>
        <dbReference type="EMBL" id="KAJ8931919.1"/>
    </source>
</evidence>
<sequence>MQFLKICYSLIRRKSYNRNSFGILTTVPINYFKSKCISKELLTTNTPNAQLIHTENDDNEELFENFPILETEKFERHIRSSLLKNSDKIIQELSRCTLAEEVLSLVKKYINVYESNHVLQTIFVLRDMQIVFERCHGLSGTKSNKFIEHLYKNEEFDCLLSFIDNNLNSFEPECLSYMLLYLNKLGISIEDHLMQAISLRVRNHLLDNFSLDECSRFLEVIFTENSVRPYYMTLNIIPTITSQIDKCETAEDLGYLTVCLNKLHKIVTYKLLAKYKEKTIEFLKNKKLKATDYSTLLKIIMFLNYPEWRNENVGLTSDCILLLKTEINSLTVNELIILYEIRKLQLYALCIKSKVFFKNQEPGDILNDLQRCSVKFLQQLEETESSEISIKLKLFSSLIYFSSPIHRVQFRKDIEKYSKTCSNYNSLFLLRRLFSYVKISDAKLCANYWNLSLKLLCQDESTNNVLKLCQNYMYFNIDIESYRHYKCERRIMRFIEESVREKTVLFPATISGYLSFAMVYGKNGKVLKLLIEKFAENLTQFSAVDCLKLSHGILLLADNKNTCISPTQIKTMKKLLNKCTEYLLEVEDNNFSHNSMLLKASVLRKDFDNIMTENLLMKYKEMEYMSSKMIEHIYFIFLMTSTLIPEVINKCTEYVIKNRNNVLAFNAEKILHLCYYLAYYPINAERFFDVVTDIIIRDRERLSGLAFIQSALSLCFFNKLPSSFIKQIFNVEFLEKLDVELANCYSKDKYPQKVRTKMMQLNRAVCLDYPEANVPWFHKKFVDEFQKKFVNETENYFPQRVKQYLIEVLGKPQYISENILTPYGYHIDFVVNLNNKEEVVSPNSTEINRRVALLLLQQHAFTRFYTHLKGKYQFKRRHLEMFGYGVAIIHFNEWINLLYAEERLEYLSKLIWPDYLKSSINVHKSGS</sequence>
<dbReference type="GO" id="GO:0003723">
    <property type="term" value="F:RNA binding"/>
    <property type="evidence" value="ECO:0007669"/>
    <property type="project" value="TreeGrafter"/>
</dbReference>
<dbReference type="AlphaFoldDB" id="A0AAV8WZM3"/>
<dbReference type="Pfam" id="PF08368">
    <property type="entry name" value="FAST_2"/>
    <property type="match status" value="1"/>
</dbReference>
<evidence type="ECO:0000259" key="3">
    <source>
        <dbReference type="PROSITE" id="PS51286"/>
    </source>
</evidence>
<dbReference type="EMBL" id="JANEYF010004207">
    <property type="protein sequence ID" value="KAJ8931919.1"/>
    <property type="molecule type" value="Genomic_DNA"/>
</dbReference>
<evidence type="ECO:0000256" key="1">
    <source>
        <dbReference type="ARBA" id="ARBA00004173"/>
    </source>
</evidence>
<organism evidence="4 5">
    <name type="scientific">Rhamnusium bicolor</name>
    <dbReference type="NCBI Taxonomy" id="1586634"/>
    <lineage>
        <taxon>Eukaryota</taxon>
        <taxon>Metazoa</taxon>
        <taxon>Ecdysozoa</taxon>
        <taxon>Arthropoda</taxon>
        <taxon>Hexapoda</taxon>
        <taxon>Insecta</taxon>
        <taxon>Pterygota</taxon>
        <taxon>Neoptera</taxon>
        <taxon>Endopterygota</taxon>
        <taxon>Coleoptera</taxon>
        <taxon>Polyphaga</taxon>
        <taxon>Cucujiformia</taxon>
        <taxon>Chrysomeloidea</taxon>
        <taxon>Cerambycidae</taxon>
        <taxon>Lepturinae</taxon>
        <taxon>Rhagiini</taxon>
        <taxon>Rhamnusium</taxon>
    </lineage>
</organism>
<dbReference type="SMART" id="SM00952">
    <property type="entry name" value="RAP"/>
    <property type="match status" value="1"/>
</dbReference>
<dbReference type="InterPro" id="IPR013579">
    <property type="entry name" value="FAST_2"/>
</dbReference>
<reference evidence="4" key="1">
    <citation type="journal article" date="2023" name="Insect Mol. Biol.">
        <title>Genome sequencing provides insights into the evolution of gene families encoding plant cell wall-degrading enzymes in longhorned beetles.</title>
        <authorList>
            <person name="Shin N.R."/>
            <person name="Okamura Y."/>
            <person name="Kirsch R."/>
            <person name="Pauchet Y."/>
        </authorList>
    </citation>
    <scope>NUCLEOTIDE SEQUENCE</scope>
    <source>
        <strain evidence="4">RBIC_L_NR</strain>
    </source>
</reference>
<dbReference type="InterPro" id="IPR050870">
    <property type="entry name" value="FAST_kinase"/>
</dbReference>
<dbReference type="PANTHER" id="PTHR21228:SF72">
    <property type="entry name" value="LD32258P"/>
    <property type="match status" value="1"/>
</dbReference>
<dbReference type="PROSITE" id="PS51286">
    <property type="entry name" value="RAP"/>
    <property type="match status" value="1"/>
</dbReference>
<comment type="caution">
    <text evidence="4">The sequence shown here is derived from an EMBL/GenBank/DDBJ whole genome shotgun (WGS) entry which is preliminary data.</text>
</comment>
<comment type="subcellular location">
    <subcellularLocation>
        <location evidence="1">Mitochondrion</location>
    </subcellularLocation>
</comment>
<accession>A0AAV8WZM3</accession>
<dbReference type="GO" id="GO:0005759">
    <property type="term" value="C:mitochondrial matrix"/>
    <property type="evidence" value="ECO:0007669"/>
    <property type="project" value="TreeGrafter"/>
</dbReference>
<dbReference type="Proteomes" id="UP001162156">
    <property type="component" value="Unassembled WGS sequence"/>
</dbReference>
<protein>
    <recommendedName>
        <fullName evidence="3">RAP domain-containing protein</fullName>
    </recommendedName>
</protein>
<evidence type="ECO:0000313" key="5">
    <source>
        <dbReference type="Proteomes" id="UP001162156"/>
    </source>
</evidence>
<keyword evidence="5" id="KW-1185">Reference proteome</keyword>
<dbReference type="GO" id="GO:0000963">
    <property type="term" value="P:mitochondrial RNA processing"/>
    <property type="evidence" value="ECO:0007669"/>
    <property type="project" value="TreeGrafter"/>
</dbReference>
<dbReference type="PANTHER" id="PTHR21228">
    <property type="entry name" value="FAST LEU-RICH DOMAIN-CONTAINING"/>
    <property type="match status" value="1"/>
</dbReference>
<dbReference type="InterPro" id="IPR013584">
    <property type="entry name" value="RAP"/>
</dbReference>
<feature type="domain" description="RAP" evidence="3">
    <location>
        <begin position="851"/>
        <end position="909"/>
    </location>
</feature>
<dbReference type="Pfam" id="PF08373">
    <property type="entry name" value="RAP"/>
    <property type="match status" value="1"/>
</dbReference>
<dbReference type="InterPro" id="IPR010622">
    <property type="entry name" value="FAST_Leu-rich"/>
</dbReference>